<feature type="transmembrane region" description="Helical" evidence="4">
    <location>
        <begin position="311"/>
        <end position="330"/>
    </location>
</feature>
<evidence type="ECO:0000259" key="5">
    <source>
        <dbReference type="PROSITE" id="PS01124"/>
    </source>
</evidence>
<dbReference type="InterPro" id="IPR020449">
    <property type="entry name" value="Tscrpt_reg_AraC-type_HTH"/>
</dbReference>
<keyword evidence="4" id="KW-1133">Transmembrane helix</keyword>
<dbReference type="InterPro" id="IPR011622">
    <property type="entry name" value="7TMR_DISM_rcpt_extracell_dom2"/>
</dbReference>
<dbReference type="Pfam" id="PF07696">
    <property type="entry name" value="7TMR-DISMED2"/>
    <property type="match status" value="1"/>
</dbReference>
<feature type="transmembrane region" description="Helical" evidence="4">
    <location>
        <begin position="190"/>
        <end position="210"/>
    </location>
</feature>
<evidence type="ECO:0000256" key="1">
    <source>
        <dbReference type="ARBA" id="ARBA00023015"/>
    </source>
</evidence>
<dbReference type="Gene3D" id="1.10.10.60">
    <property type="entry name" value="Homeodomain-like"/>
    <property type="match status" value="2"/>
</dbReference>
<dbReference type="PROSITE" id="PS01124">
    <property type="entry name" value="HTH_ARAC_FAMILY_2"/>
    <property type="match status" value="1"/>
</dbReference>
<feature type="transmembrane region" description="Helical" evidence="4">
    <location>
        <begin position="253"/>
        <end position="270"/>
    </location>
</feature>
<dbReference type="Gene3D" id="2.60.40.2380">
    <property type="match status" value="1"/>
</dbReference>
<name>A0A841ERR6_9BACT</name>
<dbReference type="InterPro" id="IPR009057">
    <property type="entry name" value="Homeodomain-like_sf"/>
</dbReference>
<accession>A0A841ERR6</accession>
<keyword evidence="1" id="KW-0805">Transcription regulation</keyword>
<keyword evidence="4" id="KW-0472">Membrane</keyword>
<protein>
    <submittedName>
        <fullName evidence="6">AraC-like DNA-binding protein</fullName>
    </submittedName>
</protein>
<dbReference type="RefSeq" id="WP_184134310.1">
    <property type="nucleotide sequence ID" value="NZ_JACHKT010000015.1"/>
</dbReference>
<evidence type="ECO:0000313" key="6">
    <source>
        <dbReference type="EMBL" id="MBB6003713.1"/>
    </source>
</evidence>
<dbReference type="GO" id="GO:0043565">
    <property type="term" value="F:sequence-specific DNA binding"/>
    <property type="evidence" value="ECO:0007669"/>
    <property type="project" value="InterPro"/>
</dbReference>
<dbReference type="Pfam" id="PF12833">
    <property type="entry name" value="HTH_18"/>
    <property type="match status" value="1"/>
</dbReference>
<evidence type="ECO:0000313" key="7">
    <source>
        <dbReference type="Proteomes" id="UP000524404"/>
    </source>
</evidence>
<dbReference type="PRINTS" id="PR00032">
    <property type="entry name" value="HTHARAC"/>
</dbReference>
<dbReference type="SUPFAM" id="SSF46689">
    <property type="entry name" value="Homeodomain-like"/>
    <property type="match status" value="1"/>
</dbReference>
<dbReference type="PANTHER" id="PTHR43280:SF2">
    <property type="entry name" value="HTH-TYPE TRANSCRIPTIONAL REGULATOR EXSA"/>
    <property type="match status" value="1"/>
</dbReference>
<dbReference type="PANTHER" id="PTHR43280">
    <property type="entry name" value="ARAC-FAMILY TRANSCRIPTIONAL REGULATOR"/>
    <property type="match status" value="1"/>
</dbReference>
<gene>
    <name evidence="6" type="ORF">HNP25_002371</name>
</gene>
<keyword evidence="4" id="KW-0812">Transmembrane</keyword>
<dbReference type="GO" id="GO:0003700">
    <property type="term" value="F:DNA-binding transcription factor activity"/>
    <property type="evidence" value="ECO:0007669"/>
    <property type="project" value="InterPro"/>
</dbReference>
<feature type="transmembrane region" description="Helical" evidence="4">
    <location>
        <begin position="365"/>
        <end position="389"/>
    </location>
</feature>
<dbReference type="SMART" id="SM00342">
    <property type="entry name" value="HTH_ARAC"/>
    <property type="match status" value="1"/>
</dbReference>
<evidence type="ECO:0000256" key="4">
    <source>
        <dbReference type="SAM" id="Phobius"/>
    </source>
</evidence>
<dbReference type="InterPro" id="IPR018062">
    <property type="entry name" value="HTH_AraC-typ_CS"/>
</dbReference>
<feature type="transmembrane region" description="Helical" evidence="4">
    <location>
        <begin position="282"/>
        <end position="305"/>
    </location>
</feature>
<dbReference type="Proteomes" id="UP000524404">
    <property type="component" value="Unassembled WGS sequence"/>
</dbReference>
<proteinExistence type="predicted"/>
<reference evidence="6 7" key="1">
    <citation type="submission" date="2020-08" db="EMBL/GenBank/DDBJ databases">
        <title>Functional genomics of gut bacteria from endangered species of beetles.</title>
        <authorList>
            <person name="Carlos-Shanley C."/>
        </authorList>
    </citation>
    <scope>NUCLEOTIDE SEQUENCE [LARGE SCALE GENOMIC DNA]</scope>
    <source>
        <strain evidence="6 7">S00070</strain>
    </source>
</reference>
<keyword evidence="7" id="KW-1185">Reference proteome</keyword>
<feature type="transmembrane region" description="Helical" evidence="4">
    <location>
        <begin position="337"/>
        <end position="359"/>
    </location>
</feature>
<dbReference type="InterPro" id="IPR018060">
    <property type="entry name" value="HTH_AraC"/>
</dbReference>
<keyword evidence="2 6" id="KW-0238">DNA-binding</keyword>
<dbReference type="PROSITE" id="PS00041">
    <property type="entry name" value="HTH_ARAC_FAMILY_1"/>
    <property type="match status" value="1"/>
</dbReference>
<dbReference type="EMBL" id="JACHKT010000015">
    <property type="protein sequence ID" value="MBB6003713.1"/>
    <property type="molecule type" value="Genomic_DNA"/>
</dbReference>
<comment type="caution">
    <text evidence="6">The sequence shown here is derived from an EMBL/GenBank/DDBJ whole genome shotgun (WGS) entry which is preliminary data.</text>
</comment>
<keyword evidence="3" id="KW-0804">Transcription</keyword>
<evidence type="ECO:0000256" key="2">
    <source>
        <dbReference type="ARBA" id="ARBA00023125"/>
    </source>
</evidence>
<evidence type="ECO:0000256" key="3">
    <source>
        <dbReference type="ARBA" id="ARBA00023163"/>
    </source>
</evidence>
<feature type="domain" description="HTH araC/xylS-type" evidence="5">
    <location>
        <begin position="453"/>
        <end position="552"/>
    </location>
</feature>
<feature type="transmembrane region" description="Helical" evidence="4">
    <location>
        <begin position="217"/>
        <end position="233"/>
    </location>
</feature>
<organism evidence="6 7">
    <name type="scientific">Arcicella rosea</name>
    <dbReference type="NCBI Taxonomy" id="502909"/>
    <lineage>
        <taxon>Bacteria</taxon>
        <taxon>Pseudomonadati</taxon>
        <taxon>Bacteroidota</taxon>
        <taxon>Cytophagia</taxon>
        <taxon>Cytophagales</taxon>
        <taxon>Flectobacillaceae</taxon>
        <taxon>Arcicella</taxon>
    </lineage>
</organism>
<dbReference type="AlphaFoldDB" id="A0A841ERR6"/>
<sequence length="553" mass="64311">MLISQFLKRIVWLIVCINFNGLSTSAKGIDLSKNSSPLDITSLVEYYETNDETLTLHDIQHRPFITHTQKAIHFGFSDITRWFKITLYSSKTGNWSFECGNPLIEYFDVFIPNGNNKFDIIKGGCFVSREKRSYSYGSNHPIIQFPLLANQPKTLYIRITSQRGFYTKFLVMPEKAQVLKSRSDNRRNSLFDGIQLFGNLLIAIVAFFLFKTNAYSVFAFYSFCISITVLGYHESLGDLFTSNPILSSLINTFPYRLLVIPEIVLTFFLLPINKLFPRWVKWYLYTIIVITFILLFGICVDYNWIWVKMNVWNAVIAECSILLLFTYAFYKKNKFEGFFVSSFLFSFLGFLFLQLRLLQVIDFDWIHHLILLSEISKIVFFILLVFQFFKRIQNAKIKAQPTILENTSSNLIADRLFETNNTKEKSNGKTLVAELETLSEEPILNHVDDVFLQRINQIIENKLSDSTFSIVDLANELNLSPVQLRRKLKIQTNQTTVEYIRNYRLKKAAELLKNRSGNISDVAFQVGFESLSYFTKVFQEFHGKSPSDWLKTQ</sequence>